<evidence type="ECO:0000313" key="9">
    <source>
        <dbReference type="Proteomes" id="UP000295678"/>
    </source>
</evidence>
<dbReference type="OrthoDB" id="9807740at2"/>
<accession>A0A4R3MJP4</accession>
<feature type="binding site" evidence="7">
    <location>
        <position position="120"/>
    </location>
    <ligand>
        <name>Zn(2+)</name>
        <dbReference type="ChEBI" id="CHEBI:29105"/>
        <note>catalytic</note>
    </ligand>
</feature>
<evidence type="ECO:0000256" key="7">
    <source>
        <dbReference type="HAMAP-Rule" id="MF_00009"/>
    </source>
</evidence>
<feature type="binding site" evidence="7">
    <location>
        <position position="126"/>
    </location>
    <ligand>
        <name>Zn(2+)</name>
        <dbReference type="ChEBI" id="CHEBI:29105"/>
        <note>catalytic</note>
    </ligand>
</feature>
<dbReference type="PROSITE" id="PS01306">
    <property type="entry name" value="UPF0054"/>
    <property type="match status" value="1"/>
</dbReference>
<dbReference type="PANTHER" id="PTHR46986:SF1">
    <property type="entry name" value="ENDORIBONUCLEASE YBEY, CHLOROPLASTIC"/>
    <property type="match status" value="1"/>
</dbReference>
<keyword evidence="2 7" id="KW-0540">Nuclease</keyword>
<dbReference type="EMBL" id="SMAK01000003">
    <property type="protein sequence ID" value="TCT11975.1"/>
    <property type="molecule type" value="Genomic_DNA"/>
</dbReference>
<keyword evidence="5 7" id="KW-0378">Hydrolase</keyword>
<proteinExistence type="inferred from homology"/>
<dbReference type="InterPro" id="IPR020549">
    <property type="entry name" value="YbeY_CS"/>
</dbReference>
<name>A0A4R3MJP4_9HYPH</name>
<dbReference type="InterPro" id="IPR002036">
    <property type="entry name" value="YbeY"/>
</dbReference>
<keyword evidence="7" id="KW-0690">Ribosome biogenesis</keyword>
<dbReference type="GO" id="GO:0005737">
    <property type="term" value="C:cytoplasm"/>
    <property type="evidence" value="ECO:0007669"/>
    <property type="project" value="UniProtKB-SubCell"/>
</dbReference>
<evidence type="ECO:0000256" key="2">
    <source>
        <dbReference type="ARBA" id="ARBA00022722"/>
    </source>
</evidence>
<dbReference type="SUPFAM" id="SSF55486">
    <property type="entry name" value="Metalloproteases ('zincins'), catalytic domain"/>
    <property type="match status" value="1"/>
</dbReference>
<dbReference type="GO" id="GO:0004222">
    <property type="term" value="F:metalloendopeptidase activity"/>
    <property type="evidence" value="ECO:0007669"/>
    <property type="project" value="InterPro"/>
</dbReference>
<keyword evidence="9" id="KW-1185">Reference proteome</keyword>
<keyword evidence="7" id="KW-0963">Cytoplasm</keyword>
<reference evidence="8 9" key="1">
    <citation type="submission" date="2019-03" db="EMBL/GenBank/DDBJ databases">
        <title>Genomic Encyclopedia of Type Strains, Phase IV (KMG-IV): sequencing the most valuable type-strain genomes for metagenomic binning, comparative biology and taxonomic classification.</title>
        <authorList>
            <person name="Goeker M."/>
        </authorList>
    </citation>
    <scope>NUCLEOTIDE SEQUENCE [LARGE SCALE GENOMIC DNA]</scope>
    <source>
        <strain evidence="8 9">DSM 19345</strain>
    </source>
</reference>
<keyword evidence="4 7" id="KW-0255">Endonuclease</keyword>
<dbReference type="NCBIfam" id="TIGR00043">
    <property type="entry name" value="rRNA maturation RNase YbeY"/>
    <property type="match status" value="1"/>
</dbReference>
<dbReference type="AlphaFoldDB" id="A0A4R3MJP4"/>
<dbReference type="GO" id="GO:0006364">
    <property type="term" value="P:rRNA processing"/>
    <property type="evidence" value="ECO:0007669"/>
    <property type="project" value="UniProtKB-UniRule"/>
</dbReference>
<organism evidence="8 9">
    <name type="scientific">Tepidamorphus gemmatus</name>
    <dbReference type="NCBI Taxonomy" id="747076"/>
    <lineage>
        <taxon>Bacteria</taxon>
        <taxon>Pseudomonadati</taxon>
        <taxon>Pseudomonadota</taxon>
        <taxon>Alphaproteobacteria</taxon>
        <taxon>Hyphomicrobiales</taxon>
        <taxon>Tepidamorphaceae</taxon>
        <taxon>Tepidamorphus</taxon>
    </lineage>
</organism>
<dbReference type="PANTHER" id="PTHR46986">
    <property type="entry name" value="ENDORIBONUCLEASE YBEY, CHLOROPLASTIC"/>
    <property type="match status" value="1"/>
</dbReference>
<comment type="similarity">
    <text evidence="1 7">Belongs to the endoribonuclease YbeY family.</text>
</comment>
<evidence type="ECO:0000256" key="5">
    <source>
        <dbReference type="ARBA" id="ARBA00022801"/>
    </source>
</evidence>
<comment type="function">
    <text evidence="7">Single strand-specific metallo-endoribonuclease involved in late-stage 70S ribosome quality control and in maturation of the 3' terminus of the 16S rRNA.</text>
</comment>
<protein>
    <recommendedName>
        <fullName evidence="7">Endoribonuclease YbeY</fullName>
        <ecNumber evidence="7">3.1.-.-</ecNumber>
    </recommendedName>
</protein>
<evidence type="ECO:0000313" key="8">
    <source>
        <dbReference type="EMBL" id="TCT11975.1"/>
    </source>
</evidence>
<evidence type="ECO:0000256" key="3">
    <source>
        <dbReference type="ARBA" id="ARBA00022723"/>
    </source>
</evidence>
<dbReference type="Proteomes" id="UP000295678">
    <property type="component" value="Unassembled WGS sequence"/>
</dbReference>
<dbReference type="GO" id="GO:0004521">
    <property type="term" value="F:RNA endonuclease activity"/>
    <property type="evidence" value="ECO:0007669"/>
    <property type="project" value="UniProtKB-UniRule"/>
</dbReference>
<keyword evidence="6 7" id="KW-0862">Zinc</keyword>
<dbReference type="HAMAP" id="MF_00009">
    <property type="entry name" value="Endoribonucl_YbeY"/>
    <property type="match status" value="1"/>
</dbReference>
<comment type="caution">
    <text evidence="8">The sequence shown here is derived from an EMBL/GenBank/DDBJ whole genome shotgun (WGS) entry which is preliminary data.</text>
</comment>
<comment type="subcellular location">
    <subcellularLocation>
        <location evidence="7">Cytoplasm</location>
    </subcellularLocation>
</comment>
<sequence length="161" mass="17226">MVEAGLTIEVVDEAGDWDFGAVETILARILPVLDRHLAGVAGTATLALADDALVRDLNRRFRGKDRPTNVLSFPSGEVPAPGAPLGDIVVARETVEREAALDGKPFDHHLIHLVIHGLLHLLGYDHESDDEAEAMERLETAVLADLGIPDPYAEPVTSAGN</sequence>
<keyword evidence="3 7" id="KW-0479">Metal-binding</keyword>
<comment type="cofactor">
    <cofactor evidence="7">
        <name>Zn(2+)</name>
        <dbReference type="ChEBI" id="CHEBI:29105"/>
    </cofactor>
    <text evidence="7">Binds 1 zinc ion.</text>
</comment>
<dbReference type="GO" id="GO:0008270">
    <property type="term" value="F:zinc ion binding"/>
    <property type="evidence" value="ECO:0007669"/>
    <property type="project" value="UniProtKB-UniRule"/>
</dbReference>
<dbReference type="RefSeq" id="WP_132806014.1">
    <property type="nucleotide sequence ID" value="NZ_SMAK01000003.1"/>
</dbReference>
<keyword evidence="7" id="KW-0698">rRNA processing</keyword>
<evidence type="ECO:0000256" key="6">
    <source>
        <dbReference type="ARBA" id="ARBA00022833"/>
    </source>
</evidence>
<gene>
    <name evidence="7" type="primary">ybeY</name>
    <name evidence="8" type="ORF">EDC22_103288</name>
</gene>
<dbReference type="Pfam" id="PF02130">
    <property type="entry name" value="YbeY"/>
    <property type="match status" value="1"/>
</dbReference>
<dbReference type="InterPro" id="IPR023091">
    <property type="entry name" value="MetalPrtase_cat_dom_sf_prd"/>
</dbReference>
<dbReference type="EC" id="3.1.-.-" evidence="7"/>
<feature type="binding site" evidence="7">
    <location>
        <position position="116"/>
    </location>
    <ligand>
        <name>Zn(2+)</name>
        <dbReference type="ChEBI" id="CHEBI:29105"/>
        <note>catalytic</note>
    </ligand>
</feature>
<evidence type="ECO:0000256" key="4">
    <source>
        <dbReference type="ARBA" id="ARBA00022759"/>
    </source>
</evidence>
<evidence type="ECO:0000256" key="1">
    <source>
        <dbReference type="ARBA" id="ARBA00010875"/>
    </source>
</evidence>
<dbReference type="Gene3D" id="3.40.390.30">
    <property type="entry name" value="Metalloproteases ('zincins'), catalytic domain"/>
    <property type="match status" value="1"/>
</dbReference>